<dbReference type="GO" id="GO:0003677">
    <property type="term" value="F:DNA binding"/>
    <property type="evidence" value="ECO:0007669"/>
    <property type="project" value="UniProtKB-KW"/>
</dbReference>
<dbReference type="InterPro" id="IPR008920">
    <property type="entry name" value="TF_FadR/GntR_C"/>
</dbReference>
<sequence length="238" mass="26582">MLKHGGGQVGRTTSRIEKKAAAPAGKLLSDVAYERILEGMFDKTVPAGAFVSQNDLVKLLDIPVAPLRDALRTLEAEGIVTIHPRSGIQFIKPDLELTRATYQFRSILEKAAVRAYAETGDEAEMDAIRKRHEDLIERISRDGLAPDSRKEMEEMEVVLHGTVIGILQNPLITSNLRRVHNYLRLLRLDRKITAPLALRTLREHVDILKACQSRDADAAEAALNTHFQSALQRNLGFF</sequence>
<keyword evidence="2" id="KW-0238">DNA-binding</keyword>
<dbReference type="Proteomes" id="UP000237682">
    <property type="component" value="Unassembled WGS sequence"/>
</dbReference>
<comment type="caution">
    <text evidence="6">The sequence shown here is derived from an EMBL/GenBank/DDBJ whole genome shotgun (WGS) entry which is preliminary data.</text>
</comment>
<dbReference type="Gene3D" id="1.20.120.530">
    <property type="entry name" value="GntR ligand-binding domain-like"/>
    <property type="match status" value="1"/>
</dbReference>
<dbReference type="GO" id="GO:0003700">
    <property type="term" value="F:DNA-binding transcription factor activity"/>
    <property type="evidence" value="ECO:0007669"/>
    <property type="project" value="InterPro"/>
</dbReference>
<reference evidence="6 7" key="1">
    <citation type="submission" date="2018-02" db="EMBL/GenBank/DDBJ databases">
        <title>Whole genome sequencing of endophytic bacterium.</title>
        <authorList>
            <person name="Eedara R."/>
            <person name="Podile A.R."/>
        </authorList>
    </citation>
    <scope>NUCLEOTIDE SEQUENCE [LARGE SCALE GENOMIC DNA]</scope>
    <source>
        <strain evidence="6 7">RP1T</strain>
    </source>
</reference>
<dbReference type="InterPro" id="IPR000524">
    <property type="entry name" value="Tscrpt_reg_HTH_GntR"/>
</dbReference>
<feature type="domain" description="GntR C-terminal" evidence="5">
    <location>
        <begin position="100"/>
        <end position="229"/>
    </location>
</feature>
<dbReference type="PANTHER" id="PTHR43537:SF5">
    <property type="entry name" value="UXU OPERON TRANSCRIPTIONAL REGULATOR"/>
    <property type="match status" value="1"/>
</dbReference>
<evidence type="ECO:0000313" key="7">
    <source>
        <dbReference type="Proteomes" id="UP000237682"/>
    </source>
</evidence>
<name>A0A2S9Q3N7_9HYPH</name>
<evidence type="ECO:0000259" key="5">
    <source>
        <dbReference type="SMART" id="SM00895"/>
    </source>
</evidence>
<proteinExistence type="predicted"/>
<evidence type="ECO:0000259" key="4">
    <source>
        <dbReference type="SMART" id="SM00345"/>
    </source>
</evidence>
<dbReference type="EMBL" id="PUEJ01000017">
    <property type="protein sequence ID" value="PRH83973.1"/>
    <property type="molecule type" value="Genomic_DNA"/>
</dbReference>
<feature type="domain" description="HTH gntR-type" evidence="4">
    <location>
        <begin position="32"/>
        <end position="90"/>
    </location>
</feature>
<dbReference type="Gene3D" id="1.10.10.10">
    <property type="entry name" value="Winged helix-like DNA-binding domain superfamily/Winged helix DNA-binding domain"/>
    <property type="match status" value="1"/>
</dbReference>
<dbReference type="Pfam" id="PF07729">
    <property type="entry name" value="FCD"/>
    <property type="match status" value="1"/>
</dbReference>
<dbReference type="InterPro" id="IPR036388">
    <property type="entry name" value="WH-like_DNA-bd_sf"/>
</dbReference>
<dbReference type="SUPFAM" id="SSF46785">
    <property type="entry name" value="Winged helix' DNA-binding domain"/>
    <property type="match status" value="1"/>
</dbReference>
<dbReference type="AlphaFoldDB" id="A0A2S9Q3N7"/>
<dbReference type="InterPro" id="IPR011711">
    <property type="entry name" value="GntR_C"/>
</dbReference>
<gene>
    <name evidence="6" type="ORF">C5L14_29355</name>
</gene>
<dbReference type="SMART" id="SM00895">
    <property type="entry name" value="FCD"/>
    <property type="match status" value="1"/>
</dbReference>
<keyword evidence="3" id="KW-0804">Transcription</keyword>
<dbReference type="Pfam" id="PF00392">
    <property type="entry name" value="GntR"/>
    <property type="match status" value="1"/>
</dbReference>
<organism evidence="6 7">
    <name type="scientific">Labrys okinawensis</name>
    <dbReference type="NCBI Taxonomy" id="346911"/>
    <lineage>
        <taxon>Bacteria</taxon>
        <taxon>Pseudomonadati</taxon>
        <taxon>Pseudomonadota</taxon>
        <taxon>Alphaproteobacteria</taxon>
        <taxon>Hyphomicrobiales</taxon>
        <taxon>Xanthobacteraceae</taxon>
        <taxon>Labrys</taxon>
    </lineage>
</organism>
<evidence type="ECO:0000256" key="3">
    <source>
        <dbReference type="ARBA" id="ARBA00023163"/>
    </source>
</evidence>
<dbReference type="SMART" id="SM00345">
    <property type="entry name" value="HTH_GNTR"/>
    <property type="match status" value="1"/>
</dbReference>
<evidence type="ECO:0000256" key="2">
    <source>
        <dbReference type="ARBA" id="ARBA00023125"/>
    </source>
</evidence>
<dbReference type="OrthoDB" id="9810548at2"/>
<dbReference type="SUPFAM" id="SSF48008">
    <property type="entry name" value="GntR ligand-binding domain-like"/>
    <property type="match status" value="1"/>
</dbReference>
<keyword evidence="7" id="KW-1185">Reference proteome</keyword>
<accession>A0A2S9Q3N7</accession>
<evidence type="ECO:0000313" key="6">
    <source>
        <dbReference type="EMBL" id="PRH83973.1"/>
    </source>
</evidence>
<protein>
    <submittedName>
        <fullName evidence="6">Transcriptional regulator</fullName>
    </submittedName>
</protein>
<evidence type="ECO:0000256" key="1">
    <source>
        <dbReference type="ARBA" id="ARBA00023015"/>
    </source>
</evidence>
<dbReference type="InterPro" id="IPR036390">
    <property type="entry name" value="WH_DNA-bd_sf"/>
</dbReference>
<dbReference type="PANTHER" id="PTHR43537">
    <property type="entry name" value="TRANSCRIPTIONAL REGULATOR, GNTR FAMILY"/>
    <property type="match status" value="1"/>
</dbReference>
<keyword evidence="1" id="KW-0805">Transcription regulation</keyword>